<dbReference type="EMBL" id="DAKRPA010000092">
    <property type="protein sequence ID" value="DAZ98994.1"/>
    <property type="molecule type" value="Genomic_DNA"/>
</dbReference>
<gene>
    <name evidence="1" type="ORF">N0F65_011249</name>
</gene>
<protein>
    <submittedName>
        <fullName evidence="1">Uncharacterized protein</fullName>
    </submittedName>
</protein>
<keyword evidence="2" id="KW-1185">Reference proteome</keyword>
<evidence type="ECO:0000313" key="1">
    <source>
        <dbReference type="EMBL" id="DAZ98994.1"/>
    </source>
</evidence>
<sequence>MAKSCVLPLGSTKVSCTVPTPQMLACASLATVSVPWLALCSCANLVLSLQM</sequence>
<comment type="caution">
    <text evidence="1">The sequence shown here is derived from an EMBL/GenBank/DDBJ whole genome shotgun (WGS) entry which is preliminary data.</text>
</comment>
<reference evidence="1" key="2">
    <citation type="journal article" date="2023" name="Microbiol Resour">
        <title>Decontamination and Annotation of the Draft Genome Sequence of the Oomycete Lagenidium giganteum ARSEF 373.</title>
        <authorList>
            <person name="Morgan W.R."/>
            <person name="Tartar A."/>
        </authorList>
    </citation>
    <scope>NUCLEOTIDE SEQUENCE</scope>
    <source>
        <strain evidence="1">ARSEF 373</strain>
    </source>
</reference>
<accession>A0AAV2YZX2</accession>
<dbReference type="Proteomes" id="UP001146120">
    <property type="component" value="Unassembled WGS sequence"/>
</dbReference>
<reference evidence="1" key="1">
    <citation type="submission" date="2022-11" db="EMBL/GenBank/DDBJ databases">
        <authorList>
            <person name="Morgan W.R."/>
            <person name="Tartar A."/>
        </authorList>
    </citation>
    <scope>NUCLEOTIDE SEQUENCE</scope>
    <source>
        <strain evidence="1">ARSEF 373</strain>
    </source>
</reference>
<name>A0AAV2YZX2_9STRA</name>
<dbReference type="AlphaFoldDB" id="A0AAV2YZX2"/>
<evidence type="ECO:0000313" key="2">
    <source>
        <dbReference type="Proteomes" id="UP001146120"/>
    </source>
</evidence>
<proteinExistence type="predicted"/>
<organism evidence="1 2">
    <name type="scientific">Lagenidium giganteum</name>
    <dbReference type="NCBI Taxonomy" id="4803"/>
    <lineage>
        <taxon>Eukaryota</taxon>
        <taxon>Sar</taxon>
        <taxon>Stramenopiles</taxon>
        <taxon>Oomycota</taxon>
        <taxon>Peronosporomycetes</taxon>
        <taxon>Pythiales</taxon>
        <taxon>Pythiaceae</taxon>
    </lineage>
</organism>